<organism evidence="5 6">
    <name type="scientific">Halogranum amylolyticum</name>
    <dbReference type="NCBI Taxonomy" id="660520"/>
    <lineage>
        <taxon>Archaea</taxon>
        <taxon>Methanobacteriati</taxon>
        <taxon>Methanobacteriota</taxon>
        <taxon>Stenosarchaea group</taxon>
        <taxon>Halobacteria</taxon>
        <taxon>Halobacteriales</taxon>
        <taxon>Haloferacaceae</taxon>
    </lineage>
</organism>
<feature type="domain" description="NAD-dependent epimerase/dehydratase" evidence="4">
    <location>
        <begin position="4"/>
        <end position="178"/>
    </location>
</feature>
<dbReference type="SUPFAM" id="SSF51735">
    <property type="entry name" value="NAD(P)-binding Rossmann-fold domains"/>
    <property type="match status" value="1"/>
</dbReference>
<accession>A0A1H8QBV1</accession>
<dbReference type="Pfam" id="PF01370">
    <property type="entry name" value="Epimerase"/>
    <property type="match status" value="1"/>
</dbReference>
<evidence type="ECO:0000313" key="6">
    <source>
        <dbReference type="Proteomes" id="UP000199126"/>
    </source>
</evidence>
<dbReference type="CDD" id="cd08946">
    <property type="entry name" value="SDR_e"/>
    <property type="match status" value="1"/>
</dbReference>
<dbReference type="Gene3D" id="3.40.50.720">
    <property type="entry name" value="NAD(P)-binding Rossmann-like Domain"/>
    <property type="match status" value="1"/>
</dbReference>
<protein>
    <submittedName>
        <fullName evidence="5">NAD dependent epimerase/dehydratase family protein</fullName>
    </submittedName>
</protein>
<evidence type="ECO:0000256" key="2">
    <source>
        <dbReference type="ARBA" id="ARBA00023002"/>
    </source>
</evidence>
<reference evidence="6" key="1">
    <citation type="submission" date="2016-10" db="EMBL/GenBank/DDBJ databases">
        <authorList>
            <person name="Varghese N."/>
            <person name="Submissions S."/>
        </authorList>
    </citation>
    <scope>NUCLEOTIDE SEQUENCE [LARGE SCALE GENOMIC DNA]</scope>
    <source>
        <strain evidence="6">CGMCC 1.10121</strain>
    </source>
</reference>
<evidence type="ECO:0000256" key="1">
    <source>
        <dbReference type="ARBA" id="ARBA00007637"/>
    </source>
</evidence>
<dbReference type="GO" id="GO:0016491">
    <property type="term" value="F:oxidoreductase activity"/>
    <property type="evidence" value="ECO:0007669"/>
    <property type="project" value="UniProtKB-KW"/>
</dbReference>
<dbReference type="InterPro" id="IPR001509">
    <property type="entry name" value="Epimerase_deHydtase"/>
</dbReference>
<dbReference type="PANTHER" id="PTHR43103:SF5">
    <property type="entry name" value="4-EPIMERASE, PUTATIVE (AFU_ORTHOLOGUE AFUA_7G00360)-RELATED"/>
    <property type="match status" value="1"/>
</dbReference>
<dbReference type="AlphaFoldDB" id="A0A1H8QBV1"/>
<keyword evidence="2" id="KW-0560">Oxidoreductase</keyword>
<comment type="similarity">
    <text evidence="1">Belongs to the NAD(P)-dependent epimerase/dehydratase family.</text>
</comment>
<keyword evidence="3" id="KW-0520">NAD</keyword>
<evidence type="ECO:0000313" key="5">
    <source>
        <dbReference type="EMBL" id="SEO51481.1"/>
    </source>
</evidence>
<gene>
    <name evidence="5" type="ORF">SAMN04487948_10317</name>
</gene>
<sequence length="262" mass="28438">MTHVAITGAAGNVGKVAVDAFAETDHDLTLFTHSEHDDLDSTVLDVTEREAFVDELPDDADVLVHLAANPSPYAEWDAVSEVNVDGVYNAYHAAVENDLSRVVYASSNHTINATAVADPTEPETLTADASAMYPDDDTAPDSYYGVTKVAGEAMGKFYAHRHGLDVVNLRIGWLMSESELRETVDDPPSEYESDAVRFARAMWLSPRDCRDAIVASATADLPETPVTAHAISRNADRVLSLTETLRTLGYDPRDDAARVLDD</sequence>
<evidence type="ECO:0000256" key="3">
    <source>
        <dbReference type="ARBA" id="ARBA00023027"/>
    </source>
</evidence>
<dbReference type="EMBL" id="FODV01000003">
    <property type="protein sequence ID" value="SEO51481.1"/>
    <property type="molecule type" value="Genomic_DNA"/>
</dbReference>
<name>A0A1H8QBV1_9EURY</name>
<dbReference type="InterPro" id="IPR036291">
    <property type="entry name" value="NAD(P)-bd_dom_sf"/>
</dbReference>
<keyword evidence="6" id="KW-1185">Reference proteome</keyword>
<proteinExistence type="inferred from homology"/>
<dbReference type="OrthoDB" id="199183at2157"/>
<dbReference type="PANTHER" id="PTHR43103">
    <property type="entry name" value="NUCLEOSIDE-DIPHOSPHATE-SUGAR EPIMERASE"/>
    <property type="match status" value="1"/>
</dbReference>
<evidence type="ECO:0000259" key="4">
    <source>
        <dbReference type="Pfam" id="PF01370"/>
    </source>
</evidence>
<dbReference type="Proteomes" id="UP000199126">
    <property type="component" value="Unassembled WGS sequence"/>
</dbReference>
<dbReference type="RefSeq" id="WP_089823009.1">
    <property type="nucleotide sequence ID" value="NZ_FODV01000003.1"/>
</dbReference>